<evidence type="ECO:0000313" key="3">
    <source>
        <dbReference type="EMBL" id="MQU07173.1"/>
    </source>
</evidence>
<keyword evidence="1" id="KW-0472">Membrane</keyword>
<evidence type="ECO:0000256" key="1">
    <source>
        <dbReference type="SAM" id="Phobius"/>
    </source>
</evidence>
<keyword evidence="1" id="KW-0812">Transmembrane</keyword>
<dbReference type="GO" id="GO:0090313">
    <property type="term" value="P:regulation of protein targeting to membrane"/>
    <property type="evidence" value="ECO:0007669"/>
    <property type="project" value="TreeGrafter"/>
</dbReference>
<organism evidence="3 4">
    <name type="scientific">Pseudomonas helleri</name>
    <dbReference type="NCBI Taxonomy" id="1608996"/>
    <lineage>
        <taxon>Bacteria</taxon>
        <taxon>Pseudomonadati</taxon>
        <taxon>Pseudomonadota</taxon>
        <taxon>Gammaproteobacteria</taxon>
        <taxon>Pseudomonadales</taxon>
        <taxon>Pseudomonadaceae</taxon>
        <taxon>Pseudomonas</taxon>
    </lineage>
</organism>
<dbReference type="Pfam" id="PF05170">
    <property type="entry name" value="AsmA"/>
    <property type="match status" value="1"/>
</dbReference>
<dbReference type="Proteomes" id="UP000478064">
    <property type="component" value="Unassembled WGS sequence"/>
</dbReference>
<dbReference type="PANTHER" id="PTHR30441:SF9">
    <property type="entry name" value="ASMA FAMILY PROTEIN YHJG"/>
    <property type="match status" value="1"/>
</dbReference>
<accession>A0A6L5HVA3</accession>
<keyword evidence="1" id="KW-1133">Transmembrane helix</keyword>
<dbReference type="RefSeq" id="WP_153374310.1">
    <property type="nucleotide sequence ID" value="NZ_CP174501.1"/>
</dbReference>
<dbReference type="PANTHER" id="PTHR30441">
    <property type="entry name" value="DUF748 DOMAIN-CONTAINING PROTEIN"/>
    <property type="match status" value="1"/>
</dbReference>
<proteinExistence type="predicted"/>
<dbReference type="GeneID" id="97256181"/>
<dbReference type="AlphaFoldDB" id="A0A6L5HVA3"/>
<name>A0A6L5HVA3_9PSED</name>
<dbReference type="GO" id="GO:0005886">
    <property type="term" value="C:plasma membrane"/>
    <property type="evidence" value="ECO:0007669"/>
    <property type="project" value="TreeGrafter"/>
</dbReference>
<dbReference type="InterPro" id="IPR007844">
    <property type="entry name" value="AsmA"/>
</dbReference>
<evidence type="ECO:0000259" key="2">
    <source>
        <dbReference type="Pfam" id="PF05170"/>
    </source>
</evidence>
<feature type="transmembrane region" description="Helical" evidence="1">
    <location>
        <begin position="7"/>
        <end position="29"/>
    </location>
</feature>
<gene>
    <name evidence="3" type="ORF">GHO27_15915</name>
</gene>
<dbReference type="EMBL" id="WIVU01000032">
    <property type="protein sequence ID" value="MQU07173.1"/>
    <property type="molecule type" value="Genomic_DNA"/>
</dbReference>
<dbReference type="InterPro" id="IPR052894">
    <property type="entry name" value="AsmA-related"/>
</dbReference>
<reference evidence="3 4" key="1">
    <citation type="submission" date="2019-10" db="EMBL/GenBank/DDBJ databases">
        <title>Evaluation of single-gene subtyping targets for Pseudomonas.</title>
        <authorList>
            <person name="Reichler S.J."/>
            <person name="Orsi R.H."/>
            <person name="Wiedmann M."/>
            <person name="Martin N.H."/>
            <person name="Murphy S.I."/>
        </authorList>
    </citation>
    <scope>NUCLEOTIDE SEQUENCE [LARGE SCALE GENOMIC DNA]</scope>
    <source>
        <strain evidence="3 4">FSL R10-1637</strain>
    </source>
</reference>
<evidence type="ECO:0000313" key="4">
    <source>
        <dbReference type="Proteomes" id="UP000478064"/>
    </source>
</evidence>
<sequence length="688" mass="74181">MTRTRKTLAWIGGIVVLLVVVLVVIISTFDWNRLKPTINAKVSEVLHRPFAINGNLAVRWLREDGQGGWRAWVPWPHVIAEDLTLGNPDWSKTPEMASLKQVELRLSPLALLSQTVAIPRIDLKEPKAKLERLADGRANWTFTFDAADPDAEPSNWKVDIGAIGFDKGQVSLNDQTLKTRLDVLIDSLGKPIPFSEIVGEKEAKKSQDKGAVPQDYAFALKVNGEYHGQKLHGTGKIGGLLALRDTNQPFPLQAQVSIADTKVALAGTLTDPLDLGALDLRLKLAGSSLSNLYPLTGVTLPDSPPYSTDGHLTAKLREANGATFAYDNFNGKIGSSDIHGDLSFVASKPRPKLTGKLVSNQLLMVDLAPLIGADSNDKQKARGGSSKQPADKVLPVEEFRTERWRDMDADVEFTGKRIVQSADLPFTDLYTHVVLTDGVLKLEPLRFGVAGGKLDAQINLNGRDTPLQGRAKLTARNFKLKQLFPTFEPMKTSFGELNGDATISGTGNSVARLLGTANGNLKMLINDGAISRSLMEIAGLNVGNYVVGKIFGDKDVKINCAAADFGIKDGLATSRLFVFDTQNAIIYIDGTANFATERLDLKITPESKGFRVFSLRSPLYVRGTFAHPDAGVEAVPLLLRGAGMVALGVIAGPAAGLLALVAPSGDVPNQCAPLLQQMQQGKVPKTVK</sequence>
<comment type="caution">
    <text evidence="3">The sequence shown here is derived from an EMBL/GenBank/DDBJ whole genome shotgun (WGS) entry which is preliminary data.</text>
</comment>
<protein>
    <submittedName>
        <fullName evidence="3">AsmA family protein</fullName>
    </submittedName>
</protein>
<feature type="domain" description="AsmA" evidence="2">
    <location>
        <begin position="1"/>
        <end position="575"/>
    </location>
</feature>